<feature type="signal peptide" evidence="1">
    <location>
        <begin position="1"/>
        <end position="29"/>
    </location>
</feature>
<keyword evidence="1" id="KW-0732">Signal</keyword>
<gene>
    <name evidence="2" type="ORF">GCM10022257_16240</name>
</gene>
<dbReference type="InterPro" id="IPR019546">
    <property type="entry name" value="TAT_signal_bac_arc"/>
</dbReference>
<proteinExistence type="predicted"/>
<dbReference type="EMBL" id="BAABAV010000001">
    <property type="protein sequence ID" value="GAA4269523.1"/>
    <property type="molecule type" value="Genomic_DNA"/>
</dbReference>
<dbReference type="PROSITE" id="PS51318">
    <property type="entry name" value="TAT"/>
    <property type="match status" value="1"/>
</dbReference>
<dbReference type="NCBIfam" id="TIGR01409">
    <property type="entry name" value="TAT_signal_seq"/>
    <property type="match status" value="1"/>
</dbReference>
<keyword evidence="3" id="KW-1185">Reference proteome</keyword>
<evidence type="ECO:0000313" key="3">
    <source>
        <dbReference type="Proteomes" id="UP001500027"/>
    </source>
</evidence>
<dbReference type="Gene3D" id="3.40.1260.10">
    <property type="entry name" value="DsrEFH-like"/>
    <property type="match status" value="1"/>
</dbReference>
<reference evidence="3" key="1">
    <citation type="journal article" date="2019" name="Int. J. Syst. Evol. Microbiol.">
        <title>The Global Catalogue of Microorganisms (GCM) 10K type strain sequencing project: providing services to taxonomists for standard genome sequencing and annotation.</title>
        <authorList>
            <consortium name="The Broad Institute Genomics Platform"/>
            <consortium name="The Broad Institute Genome Sequencing Center for Infectious Disease"/>
            <person name="Wu L."/>
            <person name="Ma J."/>
        </authorList>
    </citation>
    <scope>NUCLEOTIDE SEQUENCE [LARGE SCALE GENOMIC DNA]</scope>
    <source>
        <strain evidence="3">JCM 17452</strain>
    </source>
</reference>
<feature type="chain" id="PRO_5046731398" description="Tat (Twin-arginine translocation) pathway signal sequence containing protein" evidence="1">
    <location>
        <begin position="30"/>
        <end position="225"/>
    </location>
</feature>
<dbReference type="RefSeq" id="WP_139000576.1">
    <property type="nucleotide sequence ID" value="NZ_BAABAV010000001.1"/>
</dbReference>
<sequence>MKTKDSNSRRQFLGALALGATASTISVLANPVYASTKAFDTKGMKATENWFDQIKGTHRIVYDGSTPHAGLPILWNWAFYLSHNSTDSPDSDITAMSVLRHSAIPLALNDETWAKYKLGEFFGVKDYTKDFALRNPWHEPQDGDYPINGPGGIKEMQGRGALFCVCNLALQVYSGKYAEKNGGNAEEIYKDWVAGIIPDIELVPSGVWALGKAQAKGCGYIFAGE</sequence>
<comment type="caution">
    <text evidence="2">The sequence shown here is derived from an EMBL/GenBank/DDBJ whole genome shotgun (WGS) entry which is preliminary data.</text>
</comment>
<name>A0ABP8EBX5_9FLAO</name>
<protein>
    <recommendedName>
        <fullName evidence="4">Tat (Twin-arginine translocation) pathway signal sequence containing protein</fullName>
    </recommendedName>
</protein>
<organism evidence="2 3">
    <name type="scientific">Hyunsoonleella aestuarii</name>
    <dbReference type="NCBI Taxonomy" id="912802"/>
    <lineage>
        <taxon>Bacteria</taxon>
        <taxon>Pseudomonadati</taxon>
        <taxon>Bacteroidota</taxon>
        <taxon>Flavobacteriia</taxon>
        <taxon>Flavobacteriales</taxon>
        <taxon>Flavobacteriaceae</taxon>
    </lineage>
</organism>
<accession>A0ABP8EBX5</accession>
<evidence type="ECO:0000256" key="1">
    <source>
        <dbReference type="SAM" id="SignalP"/>
    </source>
</evidence>
<evidence type="ECO:0008006" key="4">
    <source>
        <dbReference type="Google" id="ProtNLM"/>
    </source>
</evidence>
<dbReference type="InterPro" id="IPR006311">
    <property type="entry name" value="TAT_signal"/>
</dbReference>
<dbReference type="Proteomes" id="UP001500027">
    <property type="component" value="Unassembled WGS sequence"/>
</dbReference>
<evidence type="ECO:0000313" key="2">
    <source>
        <dbReference type="EMBL" id="GAA4269523.1"/>
    </source>
</evidence>
<dbReference type="InterPro" id="IPR027396">
    <property type="entry name" value="DsrEFH-like"/>
</dbReference>